<feature type="chain" id="PRO_5045203473" description="DUF4292 domain-containing protein" evidence="1">
    <location>
        <begin position="22"/>
        <end position="235"/>
    </location>
</feature>
<evidence type="ECO:0000313" key="2">
    <source>
        <dbReference type="EMBL" id="MBD1387653.1"/>
    </source>
</evidence>
<evidence type="ECO:0000313" key="3">
    <source>
        <dbReference type="Proteomes" id="UP000618754"/>
    </source>
</evidence>
<name>A0ABR7XAP1_9SPHI</name>
<feature type="signal peptide" evidence="1">
    <location>
        <begin position="1"/>
        <end position="21"/>
    </location>
</feature>
<keyword evidence="3" id="KW-1185">Reference proteome</keyword>
<keyword evidence="1" id="KW-0732">Signal</keyword>
<accession>A0ABR7XAP1</accession>
<evidence type="ECO:0008006" key="4">
    <source>
        <dbReference type="Google" id="ProtNLM"/>
    </source>
</evidence>
<organism evidence="2 3">
    <name type="scientific">Mucilaginibacter rigui</name>
    <dbReference type="NCBI Taxonomy" id="534635"/>
    <lineage>
        <taxon>Bacteria</taxon>
        <taxon>Pseudomonadati</taxon>
        <taxon>Bacteroidota</taxon>
        <taxon>Sphingobacteriia</taxon>
        <taxon>Sphingobacteriales</taxon>
        <taxon>Sphingobacteriaceae</taxon>
        <taxon>Mucilaginibacter</taxon>
    </lineage>
</organism>
<sequence>MKKRDYLLSFIICFISFSAVAQKLPSADAIIARYVKVIGGEKLWTAVKTSEFHAEATIGDKKLNMLVIKAGPGKFYQSMEGGGLSIMEIYDSGVAIAIQNGKRTKITDTIALDHYQLQSYILPDMNYIKLQYKRQVSGLENINGVPCYKIILTSQNGSVNTNYYEQNSGLLSMVEKGGIKTFLNDYRFYKGCSIPFSMSTDLGDGYSMKVKVAEWLINGKSSLELYNTKKQQAQL</sequence>
<gene>
    <name evidence="2" type="ORF">IDJ75_20375</name>
</gene>
<reference evidence="2 3" key="1">
    <citation type="submission" date="2020-09" db="EMBL/GenBank/DDBJ databases">
        <title>Novel species of Mucilaginibacter isolated from a glacier on the Tibetan Plateau.</title>
        <authorList>
            <person name="Liu Q."/>
            <person name="Xin Y.-H."/>
        </authorList>
    </citation>
    <scope>NUCLEOTIDE SEQUENCE [LARGE SCALE GENOMIC DNA]</scope>
    <source>
        <strain evidence="2 3">CGMCC 1.13878</strain>
    </source>
</reference>
<protein>
    <recommendedName>
        <fullName evidence="4">DUF4292 domain-containing protein</fullName>
    </recommendedName>
</protein>
<dbReference type="Proteomes" id="UP000618754">
    <property type="component" value="Unassembled WGS sequence"/>
</dbReference>
<proteinExistence type="predicted"/>
<evidence type="ECO:0000256" key="1">
    <source>
        <dbReference type="SAM" id="SignalP"/>
    </source>
</evidence>
<dbReference type="EMBL" id="JACWMW010000007">
    <property type="protein sequence ID" value="MBD1387653.1"/>
    <property type="molecule type" value="Genomic_DNA"/>
</dbReference>
<comment type="caution">
    <text evidence="2">The sequence shown here is derived from an EMBL/GenBank/DDBJ whole genome shotgun (WGS) entry which is preliminary data.</text>
</comment>
<dbReference type="RefSeq" id="WP_191177499.1">
    <property type="nucleotide sequence ID" value="NZ_JACWMW010000007.1"/>
</dbReference>